<organism evidence="3 4">
    <name type="scientific">Lysinibacillus piscis</name>
    <dbReference type="NCBI Taxonomy" id="2518931"/>
    <lineage>
        <taxon>Bacteria</taxon>
        <taxon>Bacillati</taxon>
        <taxon>Bacillota</taxon>
        <taxon>Bacilli</taxon>
        <taxon>Bacillales</taxon>
        <taxon>Bacillaceae</taxon>
        <taxon>Lysinibacillus</taxon>
    </lineage>
</organism>
<dbReference type="PANTHER" id="PTHR33164:SF43">
    <property type="entry name" value="HTH-TYPE TRANSCRIPTIONAL REPRESSOR YETL"/>
    <property type="match status" value="1"/>
</dbReference>
<evidence type="ECO:0000313" key="3">
    <source>
        <dbReference type="EMBL" id="GLC87026.1"/>
    </source>
</evidence>
<dbReference type="InterPro" id="IPR036388">
    <property type="entry name" value="WH-like_DNA-bd_sf"/>
</dbReference>
<dbReference type="InterPro" id="IPR039422">
    <property type="entry name" value="MarR/SlyA-like"/>
</dbReference>
<comment type="caution">
    <text evidence="3">The sequence shown here is derived from an EMBL/GenBank/DDBJ whole genome shotgun (WGS) entry which is preliminary data.</text>
</comment>
<protein>
    <recommendedName>
        <fullName evidence="2">HTH marR-type domain-containing protein</fullName>
    </recommendedName>
</protein>
<dbReference type="CDD" id="cd00090">
    <property type="entry name" value="HTH_ARSR"/>
    <property type="match status" value="1"/>
</dbReference>
<evidence type="ECO:0000259" key="2">
    <source>
        <dbReference type="PROSITE" id="PS50995"/>
    </source>
</evidence>
<reference evidence="3" key="1">
    <citation type="submission" date="2022-08" db="EMBL/GenBank/DDBJ databases">
        <title>Draft genome sequence of Lysinibacillus sp. strain KH24.</title>
        <authorList>
            <person name="Kanbe H."/>
            <person name="Itoh H."/>
        </authorList>
    </citation>
    <scope>NUCLEOTIDE SEQUENCE</scope>
    <source>
        <strain evidence="3">KH24</strain>
    </source>
</reference>
<dbReference type="Gene3D" id="1.10.10.10">
    <property type="entry name" value="Winged helix-like DNA-binding domain superfamily/Winged helix DNA-binding domain"/>
    <property type="match status" value="1"/>
</dbReference>
<dbReference type="Proteomes" id="UP001065593">
    <property type="component" value="Unassembled WGS sequence"/>
</dbReference>
<evidence type="ECO:0000313" key="4">
    <source>
        <dbReference type="Proteomes" id="UP001065593"/>
    </source>
</evidence>
<keyword evidence="4" id="KW-1185">Reference proteome</keyword>
<dbReference type="InterPro" id="IPR011991">
    <property type="entry name" value="ArsR-like_HTH"/>
</dbReference>
<dbReference type="InterPro" id="IPR000835">
    <property type="entry name" value="HTH_MarR-typ"/>
</dbReference>
<keyword evidence="1" id="KW-0238">DNA-binding</keyword>
<dbReference type="PRINTS" id="PR00598">
    <property type="entry name" value="HTHMARR"/>
</dbReference>
<evidence type="ECO:0000256" key="1">
    <source>
        <dbReference type="ARBA" id="ARBA00023125"/>
    </source>
</evidence>
<dbReference type="InterPro" id="IPR036390">
    <property type="entry name" value="WH_DNA-bd_sf"/>
</dbReference>
<dbReference type="PANTHER" id="PTHR33164">
    <property type="entry name" value="TRANSCRIPTIONAL REGULATOR, MARR FAMILY"/>
    <property type="match status" value="1"/>
</dbReference>
<gene>
    <name evidence="3" type="ORF">LYSBPC_01530</name>
</gene>
<dbReference type="EMBL" id="BRZA01000001">
    <property type="protein sequence ID" value="GLC87026.1"/>
    <property type="molecule type" value="Genomic_DNA"/>
</dbReference>
<dbReference type="SMART" id="SM00347">
    <property type="entry name" value="HTH_MARR"/>
    <property type="match status" value="1"/>
</dbReference>
<dbReference type="RefSeq" id="WP_264986762.1">
    <property type="nucleotide sequence ID" value="NZ_BRZA01000001.1"/>
</dbReference>
<dbReference type="PROSITE" id="PS50995">
    <property type="entry name" value="HTH_MARR_2"/>
    <property type="match status" value="1"/>
</dbReference>
<accession>A0ABQ5NF54</accession>
<dbReference type="SUPFAM" id="SSF46785">
    <property type="entry name" value="Winged helix' DNA-binding domain"/>
    <property type="match status" value="1"/>
</dbReference>
<dbReference type="Pfam" id="PF12802">
    <property type="entry name" value="MarR_2"/>
    <property type="match status" value="1"/>
</dbReference>
<proteinExistence type="predicted"/>
<sequence length="146" mass="16976">MDKHDLFQQFVAFTTTLHEMTHTLTQHVKLDQITTLQYKILEYIQVSQAVTATEISDCLHMSLPNTSRELRKLQEKKLIDKIGDPEDRRKQVIRLTPTGQKLMDEAFSCIEEQFLQFIQHASPQDVAAISQALTVLEQHFFSARKY</sequence>
<feature type="domain" description="HTH marR-type" evidence="2">
    <location>
        <begin position="3"/>
        <end position="138"/>
    </location>
</feature>
<name>A0ABQ5NF54_9BACI</name>